<evidence type="ECO:0000256" key="6">
    <source>
        <dbReference type="ARBA" id="ARBA00022723"/>
    </source>
</evidence>
<evidence type="ECO:0000313" key="11">
    <source>
        <dbReference type="Proteomes" id="UP000243197"/>
    </source>
</evidence>
<dbReference type="SUPFAM" id="SSF51717">
    <property type="entry name" value="Dihydropteroate synthetase-like"/>
    <property type="match status" value="1"/>
</dbReference>
<keyword evidence="7" id="KW-0460">Magnesium</keyword>
<protein>
    <recommendedName>
        <fullName evidence="4">dihydropteroate synthase</fullName>
        <ecNumber evidence="4">2.5.1.15</ecNumber>
    </recommendedName>
</protein>
<comment type="pathway">
    <text evidence="3">Cofactor biosynthesis; tetrahydrofolate biosynthesis; 7,8-dihydrofolate from 2-amino-4-hydroxy-6-hydroxymethyl-7,8-dihydropteridine diphosphate and 4-aminobenzoate: step 1/2.</text>
</comment>
<dbReference type="Pfam" id="PF00809">
    <property type="entry name" value="Pterin_bind"/>
    <property type="match status" value="1"/>
</dbReference>
<evidence type="ECO:0000256" key="2">
    <source>
        <dbReference type="ARBA" id="ARBA00001946"/>
    </source>
</evidence>
<dbReference type="InterPro" id="IPR006390">
    <property type="entry name" value="DHP_synth_dom"/>
</dbReference>
<dbReference type="InterPro" id="IPR011005">
    <property type="entry name" value="Dihydropteroate_synth-like_sf"/>
</dbReference>
<dbReference type="GO" id="GO:0046656">
    <property type="term" value="P:folic acid biosynthetic process"/>
    <property type="evidence" value="ECO:0007669"/>
    <property type="project" value="UniProtKB-KW"/>
</dbReference>
<dbReference type="PANTHER" id="PTHR20941">
    <property type="entry name" value="FOLATE SYNTHESIS PROTEINS"/>
    <property type="match status" value="1"/>
</dbReference>
<dbReference type="Gene3D" id="3.20.20.20">
    <property type="entry name" value="Dihydropteroate synthase-like"/>
    <property type="match status" value="1"/>
</dbReference>
<dbReference type="CDD" id="cd00739">
    <property type="entry name" value="DHPS"/>
    <property type="match status" value="1"/>
</dbReference>
<evidence type="ECO:0000256" key="8">
    <source>
        <dbReference type="ARBA" id="ARBA00022909"/>
    </source>
</evidence>
<sequence>MVMGIVNITPDSFYEGSRYKNDISLLKKVENMIDQGMDFLDIGSYSSRPGAKHISLEEEKDRILPVIKNVIKHFGHIIISVDTFRSEVAKMCVNEGAAIINDISGGSMDKNMFETVSKLQVPYVLTHMLGVPQTMQMSPEYDNVVKDVLKYFSTKTLELKKLGVNDIIIDVGFGFGKTIDHNYELLKKLDLFKCFKLPILAGISRKSMIYKPLDISPEESINGSTVLNTILLQKGVNILRVHDVKEAKQVVALTQKIVL</sequence>
<evidence type="ECO:0000256" key="3">
    <source>
        <dbReference type="ARBA" id="ARBA00004763"/>
    </source>
</evidence>
<evidence type="ECO:0000256" key="7">
    <source>
        <dbReference type="ARBA" id="ARBA00022842"/>
    </source>
</evidence>
<gene>
    <name evidence="10" type="ORF">JBKA6_0883</name>
</gene>
<dbReference type="NCBIfam" id="TIGR01496">
    <property type="entry name" value="DHPS"/>
    <property type="match status" value="1"/>
</dbReference>
<feature type="domain" description="Pterin-binding" evidence="9">
    <location>
        <begin position="1"/>
        <end position="252"/>
    </location>
</feature>
<name>A0A1J1EBL1_9FLAO</name>
<keyword evidence="6" id="KW-0479">Metal-binding</keyword>
<dbReference type="GO" id="GO:0004156">
    <property type="term" value="F:dihydropteroate synthase activity"/>
    <property type="evidence" value="ECO:0007669"/>
    <property type="project" value="UniProtKB-EC"/>
</dbReference>
<dbReference type="PANTHER" id="PTHR20941:SF1">
    <property type="entry name" value="FOLIC ACID SYNTHESIS PROTEIN FOL1"/>
    <property type="match status" value="1"/>
</dbReference>
<dbReference type="InterPro" id="IPR045031">
    <property type="entry name" value="DHP_synth-like"/>
</dbReference>
<evidence type="ECO:0000256" key="5">
    <source>
        <dbReference type="ARBA" id="ARBA00022679"/>
    </source>
</evidence>
<dbReference type="GO" id="GO:0046654">
    <property type="term" value="P:tetrahydrofolate biosynthetic process"/>
    <property type="evidence" value="ECO:0007669"/>
    <property type="project" value="TreeGrafter"/>
</dbReference>
<keyword evidence="5" id="KW-0808">Transferase</keyword>
<dbReference type="EMBL" id="AP014564">
    <property type="protein sequence ID" value="BAV94896.1"/>
    <property type="molecule type" value="Genomic_DNA"/>
</dbReference>
<dbReference type="InterPro" id="IPR000489">
    <property type="entry name" value="Pterin-binding_dom"/>
</dbReference>
<comment type="cofactor">
    <cofactor evidence="2">
        <name>Mg(2+)</name>
        <dbReference type="ChEBI" id="CHEBI:18420"/>
    </cofactor>
</comment>
<dbReference type="PROSITE" id="PS50972">
    <property type="entry name" value="PTERIN_BINDING"/>
    <property type="match status" value="1"/>
</dbReference>
<dbReference type="GO" id="GO:0005829">
    <property type="term" value="C:cytosol"/>
    <property type="evidence" value="ECO:0007669"/>
    <property type="project" value="TreeGrafter"/>
</dbReference>
<organism evidence="10 11">
    <name type="scientific">Ichthyobacterium seriolicida</name>
    <dbReference type="NCBI Taxonomy" id="242600"/>
    <lineage>
        <taxon>Bacteria</taxon>
        <taxon>Pseudomonadati</taxon>
        <taxon>Bacteroidota</taxon>
        <taxon>Flavobacteriia</taxon>
        <taxon>Flavobacteriales</taxon>
        <taxon>Ichthyobacteriaceae</taxon>
        <taxon>Ichthyobacterium</taxon>
    </lineage>
</organism>
<dbReference type="GO" id="GO:0046872">
    <property type="term" value="F:metal ion binding"/>
    <property type="evidence" value="ECO:0007669"/>
    <property type="project" value="UniProtKB-KW"/>
</dbReference>
<proteinExistence type="predicted"/>
<dbReference type="EC" id="2.5.1.15" evidence="4"/>
<keyword evidence="8" id="KW-0289">Folate biosynthesis</keyword>
<evidence type="ECO:0000256" key="1">
    <source>
        <dbReference type="ARBA" id="ARBA00000012"/>
    </source>
</evidence>
<dbReference type="AlphaFoldDB" id="A0A1J1EBL1"/>
<dbReference type="KEGG" id="ise:JBKA6_0883"/>
<evidence type="ECO:0000259" key="9">
    <source>
        <dbReference type="PROSITE" id="PS50972"/>
    </source>
</evidence>
<reference evidence="10 11" key="1">
    <citation type="submission" date="2014-03" db="EMBL/GenBank/DDBJ databases">
        <title>complete genome sequence of Flavobacteriaceae bacterium JBKA-6.</title>
        <authorList>
            <person name="Takano T."/>
            <person name="Nakamura Y."/>
            <person name="Takuma S."/>
            <person name="Yasuike M."/>
            <person name="Matsuyama T."/>
            <person name="Sakai T."/>
            <person name="Fujiwara A."/>
            <person name="Kimoto K."/>
            <person name="Fukuda Y."/>
            <person name="Kondo H."/>
            <person name="Hirono I."/>
            <person name="Nakayasu C."/>
        </authorList>
    </citation>
    <scope>NUCLEOTIDE SEQUENCE [LARGE SCALE GENOMIC DNA]</scope>
    <source>
        <strain evidence="10 11">JBKA-6</strain>
    </source>
</reference>
<dbReference type="Proteomes" id="UP000243197">
    <property type="component" value="Chromosome"/>
</dbReference>
<accession>A0A1J1EBL1</accession>
<evidence type="ECO:0000256" key="4">
    <source>
        <dbReference type="ARBA" id="ARBA00012458"/>
    </source>
</evidence>
<keyword evidence="11" id="KW-1185">Reference proteome</keyword>
<evidence type="ECO:0000313" key="10">
    <source>
        <dbReference type="EMBL" id="BAV94896.1"/>
    </source>
</evidence>
<comment type="catalytic activity">
    <reaction evidence="1">
        <text>(7,8-dihydropterin-6-yl)methyl diphosphate + 4-aminobenzoate = 7,8-dihydropteroate + diphosphate</text>
        <dbReference type="Rhea" id="RHEA:19949"/>
        <dbReference type="ChEBI" id="CHEBI:17836"/>
        <dbReference type="ChEBI" id="CHEBI:17839"/>
        <dbReference type="ChEBI" id="CHEBI:33019"/>
        <dbReference type="ChEBI" id="CHEBI:72950"/>
        <dbReference type="EC" id="2.5.1.15"/>
    </reaction>
</comment>